<dbReference type="PANTHER" id="PTHR46517:SF1">
    <property type="entry name" value="FRUCTOSE-2,6-BISPHOSPHATASE TIGAR"/>
    <property type="match status" value="1"/>
</dbReference>
<dbReference type="SMART" id="SM00855">
    <property type="entry name" value="PGAM"/>
    <property type="match status" value="1"/>
</dbReference>
<dbReference type="GO" id="GO:0043456">
    <property type="term" value="P:regulation of pentose-phosphate shunt"/>
    <property type="evidence" value="ECO:0007669"/>
    <property type="project" value="TreeGrafter"/>
</dbReference>
<dbReference type="InterPro" id="IPR013078">
    <property type="entry name" value="His_Pase_superF_clade-1"/>
</dbReference>
<dbReference type="GO" id="GO:0005829">
    <property type="term" value="C:cytosol"/>
    <property type="evidence" value="ECO:0007669"/>
    <property type="project" value="TreeGrafter"/>
</dbReference>
<dbReference type="GO" id="GO:0004331">
    <property type="term" value="F:fructose-2,6-bisphosphate 2-phosphatase activity"/>
    <property type="evidence" value="ECO:0007669"/>
    <property type="project" value="TreeGrafter"/>
</dbReference>
<dbReference type="PANTHER" id="PTHR46517">
    <property type="entry name" value="FRUCTOSE-2,6-BISPHOSPHATASE TIGAR"/>
    <property type="match status" value="1"/>
</dbReference>
<evidence type="ECO:0000256" key="1">
    <source>
        <dbReference type="ARBA" id="ARBA00022801"/>
    </source>
</evidence>
<dbReference type="EMBL" id="CAFAAE010000090">
    <property type="protein sequence ID" value="CAB4792239.1"/>
    <property type="molecule type" value="Genomic_DNA"/>
</dbReference>
<dbReference type="AlphaFoldDB" id="A0A6J6X764"/>
<dbReference type="Pfam" id="PF00300">
    <property type="entry name" value="His_Phos_1"/>
    <property type="match status" value="1"/>
</dbReference>
<dbReference type="InterPro" id="IPR029033">
    <property type="entry name" value="His_PPase_superfam"/>
</dbReference>
<dbReference type="Gene3D" id="3.40.50.1240">
    <property type="entry name" value="Phosphoglycerate mutase-like"/>
    <property type="match status" value="1"/>
</dbReference>
<dbReference type="GO" id="GO:0045820">
    <property type="term" value="P:negative regulation of glycolytic process"/>
    <property type="evidence" value="ECO:0007669"/>
    <property type="project" value="TreeGrafter"/>
</dbReference>
<protein>
    <submittedName>
        <fullName evidence="2">Unannotated protein</fullName>
    </submittedName>
</protein>
<gene>
    <name evidence="2" type="ORF">UFOPK2982_00672</name>
</gene>
<proteinExistence type="predicted"/>
<sequence>MTVILFLRHAHSEANGAGILAGQISGIHLSNIGRKQAKTFARNYADMYFSEIHISPLERCRETISPYLDHVKKNSKKRISVIENRNFIEMDYGSWSGMKLRKLALLPLWRRIQRNPSTVTFPGGESFIALNKRVHKGLLAIARKNPRGQVLVVTHADVIKLALANALKMELNDFQKIAIDPASVSAIEIDGNAFRVLTMNSKPEPFIVGGNRFLLGGGAGAKARKV</sequence>
<dbReference type="PIRSF" id="PIRSF000709">
    <property type="entry name" value="6PFK_2-Ptase"/>
    <property type="match status" value="1"/>
</dbReference>
<organism evidence="2">
    <name type="scientific">freshwater metagenome</name>
    <dbReference type="NCBI Taxonomy" id="449393"/>
    <lineage>
        <taxon>unclassified sequences</taxon>
        <taxon>metagenomes</taxon>
        <taxon>ecological metagenomes</taxon>
    </lineage>
</organism>
<dbReference type="SUPFAM" id="SSF53254">
    <property type="entry name" value="Phosphoglycerate mutase-like"/>
    <property type="match status" value="1"/>
</dbReference>
<keyword evidence="1" id="KW-0378">Hydrolase</keyword>
<dbReference type="CDD" id="cd07067">
    <property type="entry name" value="HP_PGM_like"/>
    <property type="match status" value="1"/>
</dbReference>
<evidence type="ECO:0000313" key="2">
    <source>
        <dbReference type="EMBL" id="CAB4792239.1"/>
    </source>
</evidence>
<name>A0A6J6X764_9ZZZZ</name>
<accession>A0A6J6X764</accession>
<reference evidence="2" key="1">
    <citation type="submission" date="2020-05" db="EMBL/GenBank/DDBJ databases">
        <authorList>
            <person name="Chiriac C."/>
            <person name="Salcher M."/>
            <person name="Ghai R."/>
            <person name="Kavagutti S V."/>
        </authorList>
    </citation>
    <scope>NUCLEOTIDE SEQUENCE</scope>
</reference>
<dbReference type="InterPro" id="IPR051695">
    <property type="entry name" value="Phosphoglycerate_Mutase"/>
</dbReference>